<reference evidence="1" key="1">
    <citation type="journal article" date="2015" name="Nature">
        <title>Complex archaea that bridge the gap between prokaryotes and eukaryotes.</title>
        <authorList>
            <person name="Spang A."/>
            <person name="Saw J.H."/>
            <person name="Jorgensen S.L."/>
            <person name="Zaremba-Niedzwiedzka K."/>
            <person name="Martijn J."/>
            <person name="Lind A.E."/>
            <person name="van Eijk R."/>
            <person name="Schleper C."/>
            <person name="Guy L."/>
            <person name="Ettema T.J."/>
        </authorList>
    </citation>
    <scope>NUCLEOTIDE SEQUENCE</scope>
</reference>
<comment type="caution">
    <text evidence="1">The sequence shown here is derived from an EMBL/GenBank/DDBJ whole genome shotgun (WGS) entry which is preliminary data.</text>
</comment>
<dbReference type="AlphaFoldDB" id="A0A0F9LRT0"/>
<proteinExistence type="predicted"/>
<organism evidence="1">
    <name type="scientific">marine sediment metagenome</name>
    <dbReference type="NCBI Taxonomy" id="412755"/>
    <lineage>
        <taxon>unclassified sequences</taxon>
        <taxon>metagenomes</taxon>
        <taxon>ecological metagenomes</taxon>
    </lineage>
</organism>
<name>A0A0F9LRT0_9ZZZZ</name>
<gene>
    <name evidence="1" type="ORF">LCGC14_1181540</name>
</gene>
<protein>
    <submittedName>
        <fullName evidence="1">Uncharacterized protein</fullName>
    </submittedName>
</protein>
<sequence length="97" mass="11675">MIIFLSRIYGKGNRTSQELNNFLNKWNKARNKIKNSTFYDMINENFVLKNGDNPIIGKYWSTAQNIITVYMMVKNFDDFSYLFTQNDQEFLKKLWKI</sequence>
<evidence type="ECO:0000313" key="1">
    <source>
        <dbReference type="EMBL" id="KKM96093.1"/>
    </source>
</evidence>
<accession>A0A0F9LRT0</accession>
<dbReference type="EMBL" id="LAZR01005925">
    <property type="protein sequence ID" value="KKM96093.1"/>
    <property type="molecule type" value="Genomic_DNA"/>
</dbReference>